<evidence type="ECO:0000256" key="3">
    <source>
        <dbReference type="ARBA" id="ARBA00023163"/>
    </source>
</evidence>
<protein>
    <submittedName>
        <fullName evidence="5">AraC-type DNA-binding protein</fullName>
    </submittedName>
</protein>
<dbReference type="InterPro" id="IPR009057">
    <property type="entry name" value="Homeodomain-like_sf"/>
</dbReference>
<dbReference type="CDD" id="cd02208">
    <property type="entry name" value="cupin_RmlC-like"/>
    <property type="match status" value="1"/>
</dbReference>
<dbReference type="Pfam" id="PF02311">
    <property type="entry name" value="AraC_binding"/>
    <property type="match status" value="1"/>
</dbReference>
<evidence type="ECO:0000313" key="6">
    <source>
        <dbReference type="Proteomes" id="UP000198855"/>
    </source>
</evidence>
<organism evidence="5 6">
    <name type="scientific">Paenibacillus catalpae</name>
    <dbReference type="NCBI Taxonomy" id="1045775"/>
    <lineage>
        <taxon>Bacteria</taxon>
        <taxon>Bacillati</taxon>
        <taxon>Bacillota</taxon>
        <taxon>Bacilli</taxon>
        <taxon>Bacillales</taxon>
        <taxon>Paenibacillaceae</taxon>
        <taxon>Paenibacillus</taxon>
    </lineage>
</organism>
<dbReference type="Gene3D" id="2.60.120.10">
    <property type="entry name" value="Jelly Rolls"/>
    <property type="match status" value="1"/>
</dbReference>
<keyword evidence="2 5" id="KW-0238">DNA-binding</keyword>
<dbReference type="AlphaFoldDB" id="A0A1I2BNT8"/>
<dbReference type="OrthoDB" id="9778008at2"/>
<keyword evidence="3" id="KW-0804">Transcription</keyword>
<accession>A0A1I2BNT8</accession>
<dbReference type="SMART" id="SM00342">
    <property type="entry name" value="HTH_ARAC"/>
    <property type="match status" value="1"/>
</dbReference>
<evidence type="ECO:0000313" key="5">
    <source>
        <dbReference type="EMBL" id="SFE57815.1"/>
    </source>
</evidence>
<dbReference type="InterPro" id="IPR020449">
    <property type="entry name" value="Tscrpt_reg_AraC-type_HTH"/>
</dbReference>
<reference evidence="6" key="1">
    <citation type="submission" date="2016-10" db="EMBL/GenBank/DDBJ databases">
        <authorList>
            <person name="Varghese N."/>
            <person name="Submissions S."/>
        </authorList>
    </citation>
    <scope>NUCLEOTIDE SEQUENCE [LARGE SCALE GENOMIC DNA]</scope>
    <source>
        <strain evidence="6">CGMCC 1.10784</strain>
    </source>
</reference>
<keyword evidence="1" id="KW-0805">Transcription regulation</keyword>
<evidence type="ECO:0000256" key="1">
    <source>
        <dbReference type="ARBA" id="ARBA00023015"/>
    </source>
</evidence>
<evidence type="ECO:0000259" key="4">
    <source>
        <dbReference type="PROSITE" id="PS01124"/>
    </source>
</evidence>
<dbReference type="Proteomes" id="UP000198855">
    <property type="component" value="Unassembled WGS sequence"/>
</dbReference>
<dbReference type="PRINTS" id="PR00032">
    <property type="entry name" value="HTHARAC"/>
</dbReference>
<dbReference type="EMBL" id="FOMT01000003">
    <property type="protein sequence ID" value="SFE57815.1"/>
    <property type="molecule type" value="Genomic_DNA"/>
</dbReference>
<dbReference type="InterPro" id="IPR037923">
    <property type="entry name" value="HTH-like"/>
</dbReference>
<dbReference type="PROSITE" id="PS01124">
    <property type="entry name" value="HTH_ARAC_FAMILY_2"/>
    <property type="match status" value="1"/>
</dbReference>
<dbReference type="SUPFAM" id="SSF46689">
    <property type="entry name" value="Homeodomain-like"/>
    <property type="match status" value="2"/>
</dbReference>
<dbReference type="RefSeq" id="WP_091187553.1">
    <property type="nucleotide sequence ID" value="NZ_FOMT01000003.1"/>
</dbReference>
<dbReference type="PANTHER" id="PTHR43280:SF28">
    <property type="entry name" value="HTH-TYPE TRANSCRIPTIONAL ACTIVATOR RHAS"/>
    <property type="match status" value="1"/>
</dbReference>
<dbReference type="InterPro" id="IPR003313">
    <property type="entry name" value="AraC-bd"/>
</dbReference>
<feature type="domain" description="HTH araC/xylS-type" evidence="4">
    <location>
        <begin position="191"/>
        <end position="289"/>
    </location>
</feature>
<proteinExistence type="predicted"/>
<keyword evidence="6" id="KW-1185">Reference proteome</keyword>
<dbReference type="GO" id="GO:0003700">
    <property type="term" value="F:DNA-binding transcription factor activity"/>
    <property type="evidence" value="ECO:0007669"/>
    <property type="project" value="InterPro"/>
</dbReference>
<dbReference type="Pfam" id="PF12833">
    <property type="entry name" value="HTH_18"/>
    <property type="match status" value="1"/>
</dbReference>
<dbReference type="GO" id="GO:0043565">
    <property type="term" value="F:sequence-specific DNA binding"/>
    <property type="evidence" value="ECO:0007669"/>
    <property type="project" value="InterPro"/>
</dbReference>
<evidence type="ECO:0000256" key="2">
    <source>
        <dbReference type="ARBA" id="ARBA00023125"/>
    </source>
</evidence>
<sequence>MDKSLLKESRKHGNPIYPVSFYDITCPPDAPLLDLHWHDELELLVVTEGSAVFRVDMSDYELKTGEAIFVNSGVLHSGNVAGGQPCSFTAVVFHASLFSSGSIDHLYERYMAPLLDRTYEVPVHLRRGTDDELALLTLLDQIIEANRNLQLASELTIKGNLYCIASLLLNLGGPAIRTKQEQESYRMDRLKSVIEFIEQNYNEPISLQQLASHARMSESYFCRFFKKVTTKSPIEYMNSYRVQLAANRLRQSDAKIMEVALDVGFNSLSYFNTLFRQRFGCTPRQYRSRIEGRG</sequence>
<dbReference type="STRING" id="1045775.SAMN05216378_3605"/>
<dbReference type="SUPFAM" id="SSF51215">
    <property type="entry name" value="Regulatory protein AraC"/>
    <property type="match status" value="1"/>
</dbReference>
<dbReference type="PROSITE" id="PS00041">
    <property type="entry name" value="HTH_ARAC_FAMILY_1"/>
    <property type="match status" value="1"/>
</dbReference>
<dbReference type="InterPro" id="IPR018062">
    <property type="entry name" value="HTH_AraC-typ_CS"/>
</dbReference>
<dbReference type="PANTHER" id="PTHR43280">
    <property type="entry name" value="ARAC-FAMILY TRANSCRIPTIONAL REGULATOR"/>
    <property type="match status" value="1"/>
</dbReference>
<name>A0A1I2BNT8_9BACL</name>
<gene>
    <name evidence="5" type="ORF">SAMN05216378_3605</name>
</gene>
<dbReference type="Gene3D" id="1.10.10.60">
    <property type="entry name" value="Homeodomain-like"/>
    <property type="match status" value="2"/>
</dbReference>
<dbReference type="InterPro" id="IPR014710">
    <property type="entry name" value="RmlC-like_jellyroll"/>
</dbReference>
<dbReference type="InterPro" id="IPR018060">
    <property type="entry name" value="HTH_AraC"/>
</dbReference>